<evidence type="ECO:0000313" key="4">
    <source>
        <dbReference type="EMBL" id="ORA34812.1"/>
    </source>
</evidence>
<reference evidence="3 6" key="2">
    <citation type="journal article" date="2019" name="Emerg. Microbes Infect.">
        <title>Comprehensive subspecies identification of 175 nontuberculous mycobacteria species based on 7547 genomic profiles.</title>
        <authorList>
            <person name="Matsumoto Y."/>
            <person name="Kinjo T."/>
            <person name="Motooka D."/>
            <person name="Nabeya D."/>
            <person name="Jung N."/>
            <person name="Uechi K."/>
            <person name="Horii T."/>
            <person name="Iida T."/>
            <person name="Fujita J."/>
            <person name="Nakamura S."/>
        </authorList>
    </citation>
    <scope>NUCLEOTIDE SEQUENCE [LARGE SCALE GENOMIC DNA]</scope>
    <source>
        <strain evidence="3 6">JCM 12687</strain>
    </source>
</reference>
<dbReference type="Proteomes" id="UP000467379">
    <property type="component" value="Chromosome"/>
</dbReference>
<dbReference type="AlphaFoldDB" id="A0A7I7W785"/>
<proteinExistence type="predicted"/>
<gene>
    <name evidence="4" type="ORF">BST20_19760</name>
    <name evidence="3" type="ORF">MBRA_26860</name>
</gene>
<dbReference type="EMBL" id="AP022606">
    <property type="protein sequence ID" value="BBZ12491.1"/>
    <property type="molecule type" value="Genomic_DNA"/>
</dbReference>
<dbReference type="EMBL" id="MVHM01000014">
    <property type="protein sequence ID" value="ORA34812.1"/>
    <property type="molecule type" value="Genomic_DNA"/>
</dbReference>
<evidence type="ECO:0000256" key="1">
    <source>
        <dbReference type="SAM" id="SignalP"/>
    </source>
</evidence>
<dbReference type="InterPro" id="IPR007969">
    <property type="entry name" value="DUF732"/>
</dbReference>
<dbReference type="Pfam" id="PF05305">
    <property type="entry name" value="DUF732"/>
    <property type="match status" value="1"/>
</dbReference>
<evidence type="ECO:0000313" key="6">
    <source>
        <dbReference type="Proteomes" id="UP000467379"/>
    </source>
</evidence>
<feature type="domain" description="DUF732" evidence="2">
    <location>
        <begin position="30"/>
        <end position="101"/>
    </location>
</feature>
<evidence type="ECO:0000313" key="3">
    <source>
        <dbReference type="EMBL" id="BBZ12491.1"/>
    </source>
</evidence>
<evidence type="ECO:0000313" key="5">
    <source>
        <dbReference type="Proteomes" id="UP000192441"/>
    </source>
</evidence>
<sequence>MTAPKVVLALAGVAAVIGLAAPAHAESSGADASFLAALDQQGITHRGASQAVAAGRAVCQLMDEGLSPMDTVNAVHTTNPGFTVEHAAKFAITAASAYCPEHL</sequence>
<feature type="chain" id="PRO_5044657983" description="DUF732 domain-containing protein" evidence="1">
    <location>
        <begin position="26"/>
        <end position="103"/>
    </location>
</feature>
<accession>A0A7I7W785</accession>
<organism evidence="4 5">
    <name type="scientific">Mycobacterium branderi</name>
    <dbReference type="NCBI Taxonomy" id="43348"/>
    <lineage>
        <taxon>Bacteria</taxon>
        <taxon>Bacillati</taxon>
        <taxon>Actinomycetota</taxon>
        <taxon>Actinomycetes</taxon>
        <taxon>Mycobacteriales</taxon>
        <taxon>Mycobacteriaceae</taxon>
        <taxon>Mycobacterium</taxon>
    </lineage>
</organism>
<reference evidence="3" key="3">
    <citation type="submission" date="2020-02" db="EMBL/GenBank/DDBJ databases">
        <authorList>
            <person name="Matsumoto Y."/>
            <person name="Motooka D."/>
            <person name="Nakamura S."/>
        </authorList>
    </citation>
    <scope>NUCLEOTIDE SEQUENCE</scope>
    <source>
        <strain evidence="3">JCM 12687</strain>
    </source>
</reference>
<protein>
    <recommendedName>
        <fullName evidence="2">DUF732 domain-containing protein</fullName>
    </recommendedName>
</protein>
<dbReference type="RefSeq" id="WP_197945476.1">
    <property type="nucleotide sequence ID" value="NZ_AP022606.1"/>
</dbReference>
<keyword evidence="6" id="KW-1185">Reference proteome</keyword>
<feature type="signal peptide" evidence="1">
    <location>
        <begin position="1"/>
        <end position="25"/>
    </location>
</feature>
<keyword evidence="1" id="KW-0732">Signal</keyword>
<reference evidence="4 5" key="1">
    <citation type="submission" date="2016-12" db="EMBL/GenBank/DDBJ databases">
        <title>The new phylogeny of genus Mycobacterium.</title>
        <authorList>
            <person name="Tortoli E."/>
            <person name="Trovato A."/>
            <person name="Cirillo D.M."/>
        </authorList>
    </citation>
    <scope>NUCLEOTIDE SEQUENCE [LARGE SCALE GENOMIC DNA]</scope>
    <source>
        <strain evidence="4 5">DSM 44624</strain>
    </source>
</reference>
<name>A0A7I7W785_9MYCO</name>
<evidence type="ECO:0000259" key="2">
    <source>
        <dbReference type="Pfam" id="PF05305"/>
    </source>
</evidence>
<dbReference type="Proteomes" id="UP000192441">
    <property type="component" value="Unassembled WGS sequence"/>
</dbReference>